<dbReference type="PANTHER" id="PTHR23502">
    <property type="entry name" value="MAJOR FACILITATOR SUPERFAMILY"/>
    <property type="match status" value="1"/>
</dbReference>
<dbReference type="Proteomes" id="UP000803884">
    <property type="component" value="Unassembled WGS sequence"/>
</dbReference>
<reference evidence="8 9" key="1">
    <citation type="journal article" date="2020" name="Microbiol. Resour. Announc.">
        <title>Draft Genome Sequence of a Cladosporium Species Isolated from the Mesophotic Ascidian Didemnum maculosum.</title>
        <authorList>
            <person name="Gioti A."/>
            <person name="Siaperas R."/>
            <person name="Nikolaivits E."/>
            <person name="Le Goff G."/>
            <person name="Ouazzani J."/>
            <person name="Kotoulas G."/>
            <person name="Topakas E."/>
        </authorList>
    </citation>
    <scope>NUCLEOTIDE SEQUENCE [LARGE SCALE GENOMIC DNA]</scope>
    <source>
        <strain evidence="8 9">TM138-S3</strain>
    </source>
</reference>
<dbReference type="FunFam" id="1.20.1250.20:FF:000318">
    <property type="entry name" value="MFS multidrug transporter, putative"/>
    <property type="match status" value="1"/>
</dbReference>
<evidence type="ECO:0000256" key="3">
    <source>
        <dbReference type="ARBA" id="ARBA00022989"/>
    </source>
</evidence>
<dbReference type="InterPro" id="IPR011701">
    <property type="entry name" value="MFS"/>
</dbReference>
<evidence type="ECO:0000256" key="6">
    <source>
        <dbReference type="SAM" id="Phobius"/>
    </source>
</evidence>
<feature type="transmembrane region" description="Helical" evidence="6">
    <location>
        <begin position="415"/>
        <end position="440"/>
    </location>
</feature>
<dbReference type="Pfam" id="PF07690">
    <property type="entry name" value="MFS_1"/>
    <property type="match status" value="1"/>
</dbReference>
<dbReference type="InterPro" id="IPR020846">
    <property type="entry name" value="MFS_dom"/>
</dbReference>
<dbReference type="InterPro" id="IPR036259">
    <property type="entry name" value="MFS_trans_sf"/>
</dbReference>
<comment type="subcellular location">
    <subcellularLocation>
        <location evidence="1">Membrane</location>
        <topology evidence="1">Multi-pass membrane protein</topology>
    </subcellularLocation>
</comment>
<evidence type="ECO:0000256" key="1">
    <source>
        <dbReference type="ARBA" id="ARBA00004141"/>
    </source>
</evidence>
<dbReference type="GO" id="GO:0005886">
    <property type="term" value="C:plasma membrane"/>
    <property type="evidence" value="ECO:0007669"/>
    <property type="project" value="TreeGrafter"/>
</dbReference>
<dbReference type="GeneID" id="96005283"/>
<evidence type="ECO:0000256" key="5">
    <source>
        <dbReference type="SAM" id="MobiDB-lite"/>
    </source>
</evidence>
<proteinExistence type="predicted"/>
<dbReference type="AlphaFoldDB" id="A0AB34KVN8"/>
<feature type="transmembrane region" description="Helical" evidence="6">
    <location>
        <begin position="452"/>
        <end position="469"/>
    </location>
</feature>
<evidence type="ECO:0000256" key="4">
    <source>
        <dbReference type="ARBA" id="ARBA00023136"/>
    </source>
</evidence>
<evidence type="ECO:0000313" key="9">
    <source>
        <dbReference type="Proteomes" id="UP000803884"/>
    </source>
</evidence>
<keyword evidence="3 6" id="KW-1133">Transmembrane helix</keyword>
<feature type="region of interest" description="Disordered" evidence="5">
    <location>
        <begin position="1"/>
        <end position="25"/>
    </location>
</feature>
<organism evidence="8 9">
    <name type="scientific">Cladosporium halotolerans</name>
    <dbReference type="NCBI Taxonomy" id="1052096"/>
    <lineage>
        <taxon>Eukaryota</taxon>
        <taxon>Fungi</taxon>
        <taxon>Dikarya</taxon>
        <taxon>Ascomycota</taxon>
        <taxon>Pezizomycotina</taxon>
        <taxon>Dothideomycetes</taxon>
        <taxon>Dothideomycetidae</taxon>
        <taxon>Cladosporiales</taxon>
        <taxon>Cladosporiaceae</taxon>
        <taxon>Cladosporium</taxon>
    </lineage>
</organism>
<feature type="transmembrane region" description="Helical" evidence="6">
    <location>
        <begin position="304"/>
        <end position="324"/>
    </location>
</feature>
<keyword evidence="4 6" id="KW-0472">Membrane</keyword>
<feature type="transmembrane region" description="Helical" evidence="6">
    <location>
        <begin position="481"/>
        <end position="500"/>
    </location>
</feature>
<dbReference type="GO" id="GO:0022857">
    <property type="term" value="F:transmembrane transporter activity"/>
    <property type="evidence" value="ECO:0007669"/>
    <property type="project" value="InterPro"/>
</dbReference>
<feature type="transmembrane region" description="Helical" evidence="6">
    <location>
        <begin position="117"/>
        <end position="134"/>
    </location>
</feature>
<dbReference type="Gene3D" id="1.20.1250.20">
    <property type="entry name" value="MFS general substrate transporter like domains"/>
    <property type="match status" value="1"/>
</dbReference>
<feature type="transmembrane region" description="Helical" evidence="6">
    <location>
        <begin position="235"/>
        <end position="254"/>
    </location>
</feature>
<dbReference type="PROSITE" id="PS50850">
    <property type="entry name" value="MFS"/>
    <property type="match status" value="1"/>
</dbReference>
<dbReference type="RefSeq" id="XP_069230463.1">
    <property type="nucleotide sequence ID" value="XM_069372445.1"/>
</dbReference>
<evidence type="ECO:0000259" key="7">
    <source>
        <dbReference type="PROSITE" id="PS50850"/>
    </source>
</evidence>
<protein>
    <recommendedName>
        <fullName evidence="7">Major facilitator superfamily (MFS) profile domain-containing protein</fullName>
    </recommendedName>
</protein>
<feature type="transmembrane region" description="Helical" evidence="6">
    <location>
        <begin position="205"/>
        <end position="229"/>
    </location>
</feature>
<feature type="transmembrane region" description="Helical" evidence="6">
    <location>
        <begin position="384"/>
        <end position="403"/>
    </location>
</feature>
<keyword evidence="9" id="KW-1185">Reference proteome</keyword>
<comment type="caution">
    <text evidence="8">The sequence shown here is derived from an EMBL/GenBank/DDBJ whole genome shotgun (WGS) entry which is preliminary data.</text>
</comment>
<keyword evidence="2 6" id="KW-0812">Transmembrane</keyword>
<evidence type="ECO:0000313" key="8">
    <source>
        <dbReference type="EMBL" id="KAL1587358.1"/>
    </source>
</evidence>
<feature type="domain" description="Major facilitator superfamily (MFS) profile" evidence="7">
    <location>
        <begin position="80"/>
        <end position="505"/>
    </location>
</feature>
<sequence length="523" mass="58133">MATNDEKGYEVASQNSGSEKERDNVENGTAPVFINQDVANLTQEHRDYLMQRHGTLDLDPIPSADPADPYNWPQWKKVTNLACVAFHAMMTTFIASAIIPAYESISEDLGVSIHRTSYLTSLQIAILGWAPLFWKPIANRYGRRPVWLISTLGALAFNIGCANSNDYATMAICRAFCAFFISPPGGTGSGVVTETFFKKERATYVGMWTLLVTFGPPGGPFFMGFVVYHTGDYRWIYWILAIVNGVQFITYLFLGPETLYMRNAVRHNVSAFKQEYLNFKRIDPTPFKPFEFIQPLFLFRYSSIWVPTIAYSIVFGFCSVLLTVEIPQLFLPKFELNPQELGLQFLGILIGLVIGEQVGGRISDLWMNKRTQKLGRRPAPEYRLWLSYIGFVLAMVGLIVFSVRLQQAKQGVWNITPVIGIAISAVGNQIVTTVLVTYAIDSYVEHSSSIGVFINVVRSTWGFIGPFWFPDMEATLGSSGSGGLMAGLIFVVSIIPIAILQWRKSSRGAGVPAAEGQGAVVPR</sequence>
<gene>
    <name evidence="8" type="ORF">WHR41_03839</name>
</gene>
<feature type="transmembrane region" description="Helical" evidence="6">
    <location>
        <begin position="81"/>
        <end position="102"/>
    </location>
</feature>
<dbReference type="EMBL" id="JAAQHG020000010">
    <property type="protein sequence ID" value="KAL1587358.1"/>
    <property type="molecule type" value="Genomic_DNA"/>
</dbReference>
<feature type="transmembrane region" description="Helical" evidence="6">
    <location>
        <begin position="344"/>
        <end position="363"/>
    </location>
</feature>
<accession>A0AB34KVN8</accession>
<evidence type="ECO:0000256" key="2">
    <source>
        <dbReference type="ARBA" id="ARBA00022692"/>
    </source>
</evidence>
<dbReference type="PANTHER" id="PTHR23502:SF2">
    <property type="entry name" value="TRANSPORTER, PUTATIVE (AFU_ORTHOLOGUE AFUA_2G08910)-RELATED"/>
    <property type="match status" value="1"/>
</dbReference>
<name>A0AB34KVN8_9PEZI</name>
<dbReference type="SUPFAM" id="SSF103473">
    <property type="entry name" value="MFS general substrate transporter"/>
    <property type="match status" value="1"/>
</dbReference>